<organism evidence="9 10">
    <name type="scientific">Smittium megazygosporum</name>
    <dbReference type="NCBI Taxonomy" id="133381"/>
    <lineage>
        <taxon>Eukaryota</taxon>
        <taxon>Fungi</taxon>
        <taxon>Fungi incertae sedis</taxon>
        <taxon>Zoopagomycota</taxon>
        <taxon>Kickxellomycotina</taxon>
        <taxon>Harpellomycetes</taxon>
        <taxon>Harpellales</taxon>
        <taxon>Legeriomycetaceae</taxon>
        <taxon>Smittium</taxon>
    </lineage>
</organism>
<evidence type="ECO:0000256" key="4">
    <source>
        <dbReference type="ARBA" id="ARBA00022884"/>
    </source>
</evidence>
<comment type="subcellular location">
    <subcellularLocation>
        <location evidence="1">Cytoplasm</location>
    </subcellularLocation>
</comment>
<sequence length="380" mass="41167">MVAPQEIALKLISAYLAINELGLSAQRTRDKFAAVAANDPLAASGTQSAEEFEKKFMGVDETTSAEIKKWLVKASSSNESTYDQLAKDVNDHLADKTYLVGDGLTAADITVSASDTKRAELNSFTRWFDLVQHSVSESTLNDVGFKIVSIDTSVKPARTQPSSTSAEAKPTKDENTDKAGKKEKAAKPKKEKPAKKQPAPKESVPIIPSMIDLRVGRIVGIERHPDADSLYVEQIDLGEEGGPRTVVSGLVNYIPIEEMKDRMVIAVCNLKPAKMRGIESRAMVLCASLTEPNATSASKVELVEPPAGSKPGDRAYFDGYNNDPEPLLNPKKKIWEAIQPGFITNERFEGGWTDAAGQFKPLLVNGTPCKCTSIVKGAMK</sequence>
<dbReference type="EMBL" id="MBFS01003784">
    <property type="protein sequence ID" value="PVU84908.1"/>
    <property type="molecule type" value="Genomic_DNA"/>
</dbReference>
<dbReference type="OrthoDB" id="19141at2759"/>
<keyword evidence="5" id="KW-0648">Protein biosynthesis</keyword>
<protein>
    <recommendedName>
        <fullName evidence="8">tRNA-binding domain-containing protein</fullName>
    </recommendedName>
</protein>
<evidence type="ECO:0000256" key="7">
    <source>
        <dbReference type="SAM" id="MobiDB-lite"/>
    </source>
</evidence>
<feature type="region of interest" description="Disordered" evidence="7">
    <location>
        <begin position="155"/>
        <end position="205"/>
    </location>
</feature>
<dbReference type="GO" id="GO:0006412">
    <property type="term" value="P:translation"/>
    <property type="evidence" value="ECO:0007669"/>
    <property type="project" value="UniProtKB-KW"/>
</dbReference>
<evidence type="ECO:0000313" key="9">
    <source>
        <dbReference type="EMBL" id="PVU84908.1"/>
    </source>
</evidence>
<dbReference type="STRING" id="133381.A0A2T9XXV4"/>
<dbReference type="CDD" id="cd10289">
    <property type="entry name" value="GST_C_AaRS_like"/>
    <property type="match status" value="1"/>
</dbReference>
<accession>A0A2T9XXV4</accession>
<evidence type="ECO:0000256" key="2">
    <source>
        <dbReference type="ARBA" id="ARBA00022490"/>
    </source>
</evidence>
<comment type="caution">
    <text evidence="9">The sequence shown here is derived from an EMBL/GenBank/DDBJ whole genome shotgun (WGS) entry which is preliminary data.</text>
</comment>
<dbReference type="InterPro" id="IPR051270">
    <property type="entry name" value="Tyrosine-tRNA_ligase_regulator"/>
</dbReference>
<dbReference type="GO" id="GO:0017102">
    <property type="term" value="C:methionyl glutamyl tRNA synthetase complex"/>
    <property type="evidence" value="ECO:0007669"/>
    <property type="project" value="TreeGrafter"/>
</dbReference>
<dbReference type="InterPro" id="IPR002547">
    <property type="entry name" value="tRNA-bd_dom"/>
</dbReference>
<dbReference type="PROSITE" id="PS50886">
    <property type="entry name" value="TRBD"/>
    <property type="match status" value="1"/>
</dbReference>
<dbReference type="AlphaFoldDB" id="A0A2T9XXV4"/>
<gene>
    <name evidence="9" type="ORF">BB560_007220</name>
</gene>
<keyword evidence="3 6" id="KW-0820">tRNA-binding</keyword>
<evidence type="ECO:0000256" key="5">
    <source>
        <dbReference type="ARBA" id="ARBA00022917"/>
    </source>
</evidence>
<keyword evidence="2" id="KW-0963">Cytoplasm</keyword>
<dbReference type="PANTHER" id="PTHR11586:SF33">
    <property type="entry name" value="AMINOACYL TRNA SYNTHASE COMPLEX-INTERACTING MULTIFUNCTIONAL PROTEIN 1"/>
    <property type="match status" value="1"/>
</dbReference>
<dbReference type="Gene3D" id="1.20.1050.130">
    <property type="match status" value="1"/>
</dbReference>
<dbReference type="InterPro" id="IPR036282">
    <property type="entry name" value="Glutathione-S-Trfase_C_sf"/>
</dbReference>
<evidence type="ECO:0000313" key="10">
    <source>
        <dbReference type="Proteomes" id="UP000245609"/>
    </source>
</evidence>
<evidence type="ECO:0000256" key="6">
    <source>
        <dbReference type="PROSITE-ProRule" id="PRU00209"/>
    </source>
</evidence>
<feature type="domain" description="TRNA-binding" evidence="8">
    <location>
        <begin position="207"/>
        <end position="316"/>
    </location>
</feature>
<dbReference type="PANTHER" id="PTHR11586">
    <property type="entry name" value="TRNA-AMINOACYLATION COFACTOR ARC1 FAMILY MEMBER"/>
    <property type="match status" value="1"/>
</dbReference>
<dbReference type="SUPFAM" id="SSF50249">
    <property type="entry name" value="Nucleic acid-binding proteins"/>
    <property type="match status" value="1"/>
</dbReference>
<keyword evidence="4 6" id="KW-0694">RNA-binding</keyword>
<dbReference type="FunFam" id="2.40.50.140:FF:000047">
    <property type="entry name" value="tyrosine--tRNA ligase, cytoplasmic isoform X2"/>
    <property type="match status" value="1"/>
</dbReference>
<name>A0A2T9XXV4_9FUNG</name>
<dbReference type="InterPro" id="IPR012340">
    <property type="entry name" value="NA-bd_OB-fold"/>
</dbReference>
<evidence type="ECO:0000256" key="1">
    <source>
        <dbReference type="ARBA" id="ARBA00004496"/>
    </source>
</evidence>
<dbReference type="GO" id="GO:0000049">
    <property type="term" value="F:tRNA binding"/>
    <property type="evidence" value="ECO:0007669"/>
    <property type="project" value="UniProtKB-UniRule"/>
</dbReference>
<dbReference type="Proteomes" id="UP000245609">
    <property type="component" value="Unassembled WGS sequence"/>
</dbReference>
<feature type="compositionally biased region" description="Basic and acidic residues" evidence="7">
    <location>
        <begin position="169"/>
        <end position="188"/>
    </location>
</feature>
<dbReference type="CDD" id="cd02799">
    <property type="entry name" value="tRNA_bind_EMAP-II_like"/>
    <property type="match status" value="1"/>
</dbReference>
<dbReference type="SUPFAM" id="SSF47616">
    <property type="entry name" value="GST C-terminal domain-like"/>
    <property type="match status" value="1"/>
</dbReference>
<dbReference type="Pfam" id="PF01588">
    <property type="entry name" value="tRNA_bind"/>
    <property type="match status" value="1"/>
</dbReference>
<dbReference type="Gene3D" id="2.40.50.140">
    <property type="entry name" value="Nucleic acid-binding proteins"/>
    <property type="match status" value="1"/>
</dbReference>
<evidence type="ECO:0000256" key="3">
    <source>
        <dbReference type="ARBA" id="ARBA00022555"/>
    </source>
</evidence>
<keyword evidence="10" id="KW-1185">Reference proteome</keyword>
<evidence type="ECO:0000259" key="8">
    <source>
        <dbReference type="PROSITE" id="PS50886"/>
    </source>
</evidence>
<proteinExistence type="predicted"/>
<reference evidence="9 10" key="1">
    <citation type="journal article" date="2018" name="MBio">
        <title>Comparative Genomics Reveals the Core Gene Toolbox for the Fungus-Insect Symbiosis.</title>
        <authorList>
            <person name="Wang Y."/>
            <person name="Stata M."/>
            <person name="Wang W."/>
            <person name="Stajich J.E."/>
            <person name="White M.M."/>
            <person name="Moncalvo J.M."/>
        </authorList>
    </citation>
    <scope>NUCLEOTIDE SEQUENCE [LARGE SCALE GENOMIC DNA]</scope>
    <source>
        <strain evidence="9 10">SC-DP-2</strain>
    </source>
</reference>